<evidence type="ECO:0000313" key="3">
    <source>
        <dbReference type="EMBL" id="MDR6223223.1"/>
    </source>
</evidence>
<dbReference type="PANTHER" id="PTHR23416">
    <property type="entry name" value="SIALIC ACID SYNTHASE-RELATED"/>
    <property type="match status" value="1"/>
</dbReference>
<organism evidence="3 4">
    <name type="scientific">Methanococcoides alaskense</name>
    <dbReference type="NCBI Taxonomy" id="325778"/>
    <lineage>
        <taxon>Archaea</taxon>
        <taxon>Methanobacteriati</taxon>
        <taxon>Methanobacteriota</taxon>
        <taxon>Stenosarchaea group</taxon>
        <taxon>Methanomicrobia</taxon>
        <taxon>Methanosarcinales</taxon>
        <taxon>Methanosarcinaceae</taxon>
        <taxon>Methanococcoides</taxon>
    </lineage>
</organism>
<evidence type="ECO:0000256" key="2">
    <source>
        <dbReference type="ARBA" id="ARBA00022679"/>
    </source>
</evidence>
<dbReference type="EMBL" id="JAVDQI010000006">
    <property type="protein sequence ID" value="MDR6223223.1"/>
    <property type="molecule type" value="Genomic_DNA"/>
</dbReference>
<dbReference type="Proteomes" id="UP001185015">
    <property type="component" value="Unassembled WGS sequence"/>
</dbReference>
<name>A0AA90ZD81_9EURY</name>
<proteinExistence type="inferred from homology"/>
<evidence type="ECO:0000256" key="1">
    <source>
        <dbReference type="ARBA" id="ARBA00007274"/>
    </source>
</evidence>
<dbReference type="GO" id="GO:0008374">
    <property type="term" value="F:O-acyltransferase activity"/>
    <property type="evidence" value="ECO:0007669"/>
    <property type="project" value="TreeGrafter"/>
</dbReference>
<dbReference type="SUPFAM" id="SSF51161">
    <property type="entry name" value="Trimeric LpxA-like enzymes"/>
    <property type="match status" value="1"/>
</dbReference>
<dbReference type="Pfam" id="PF00132">
    <property type="entry name" value="Hexapep"/>
    <property type="match status" value="1"/>
</dbReference>
<dbReference type="InterPro" id="IPR011004">
    <property type="entry name" value="Trimer_LpxA-like_sf"/>
</dbReference>
<evidence type="ECO:0000313" key="4">
    <source>
        <dbReference type="Proteomes" id="UP001185015"/>
    </source>
</evidence>
<dbReference type="PANTHER" id="PTHR23416:SF23">
    <property type="entry name" value="ACETYLTRANSFERASE C18B11.09C-RELATED"/>
    <property type="match status" value="1"/>
</dbReference>
<sequence length="199" mass="22398">MLTNWTKFKVKISLIKFKVKIIIKNTLYGYNTRFYIDSHTNVEKDVFWRLGPNSNLSIDLNTHVGNFCRFECSENANISIGKNVQFTGNNFVACMDSIEIGDNTLIGEFVSIRDNDHEYIDVNNNIDSQGYNTSSIKISDDVWIGRGSVILKGVSIGKHCVIGANSVVNKNVDSYSVAVGAPAKVIKIYNFKTQKWEKI</sequence>
<comment type="similarity">
    <text evidence="1">Belongs to the transferase hexapeptide repeat family.</text>
</comment>
<protein>
    <submittedName>
        <fullName evidence="3">Acetyltransferase-like isoleucine patch superfamily enzyme</fullName>
    </submittedName>
</protein>
<keyword evidence="2" id="KW-0808">Transferase</keyword>
<gene>
    <name evidence="3" type="ORF">J2750_001688</name>
</gene>
<dbReference type="Gene3D" id="2.160.10.10">
    <property type="entry name" value="Hexapeptide repeat proteins"/>
    <property type="match status" value="1"/>
</dbReference>
<dbReference type="CDD" id="cd04647">
    <property type="entry name" value="LbH_MAT_like"/>
    <property type="match status" value="1"/>
</dbReference>
<comment type="caution">
    <text evidence="3">The sequence shown here is derived from an EMBL/GenBank/DDBJ whole genome shotgun (WGS) entry which is preliminary data.</text>
</comment>
<accession>A0AA90ZD81</accession>
<reference evidence="3 4" key="1">
    <citation type="submission" date="2023-07" db="EMBL/GenBank/DDBJ databases">
        <title>Genomic Encyclopedia of Type Strains, Phase IV (KMG-IV): sequencing the most valuable type-strain genomes for metagenomic binning, comparative biology and taxonomic classification.</title>
        <authorList>
            <person name="Goeker M."/>
        </authorList>
    </citation>
    <scope>NUCLEOTIDE SEQUENCE [LARGE SCALE GENOMIC DNA]</scope>
    <source>
        <strain evidence="3 4">DSM 17273</strain>
    </source>
</reference>
<dbReference type="RefSeq" id="WP_270095534.1">
    <property type="nucleotide sequence ID" value="NZ_JAQFFK010000001.1"/>
</dbReference>
<dbReference type="AlphaFoldDB" id="A0AA90ZD81"/>
<dbReference type="InterPro" id="IPR051159">
    <property type="entry name" value="Hexapeptide_acetyltransf"/>
</dbReference>
<dbReference type="InterPro" id="IPR001451">
    <property type="entry name" value="Hexapep"/>
</dbReference>
<dbReference type="GO" id="GO:0005829">
    <property type="term" value="C:cytosol"/>
    <property type="evidence" value="ECO:0007669"/>
    <property type="project" value="TreeGrafter"/>
</dbReference>
<keyword evidence="4" id="KW-1185">Reference proteome</keyword>